<reference evidence="1 2" key="1">
    <citation type="submission" date="2018-07" db="EMBL/GenBank/DDBJ databases">
        <title>A high quality draft genome assembly of the barn swallow (H. rustica rustica).</title>
        <authorList>
            <person name="Formenti G."/>
            <person name="Chiara M."/>
            <person name="Poveda L."/>
            <person name="Francoijs K.-J."/>
            <person name="Bonisoli-Alquati A."/>
            <person name="Canova L."/>
            <person name="Gianfranceschi L."/>
            <person name="Horner D.S."/>
            <person name="Saino N."/>
        </authorList>
    </citation>
    <scope>NUCLEOTIDE SEQUENCE [LARGE SCALE GENOMIC DNA]</scope>
    <source>
        <strain evidence="1">Chelidonia</strain>
        <tissue evidence="1">Blood</tissue>
    </source>
</reference>
<dbReference type="STRING" id="333673.A0A3M0K5Z3"/>
<comment type="caution">
    <text evidence="1">The sequence shown here is derived from an EMBL/GenBank/DDBJ whole genome shotgun (WGS) entry which is preliminary data.</text>
</comment>
<gene>
    <name evidence="1" type="ORF">DUI87_16168</name>
</gene>
<protein>
    <submittedName>
        <fullName evidence="1">Uncharacterized protein</fullName>
    </submittedName>
</protein>
<proteinExistence type="predicted"/>
<dbReference type="OrthoDB" id="10067229at2759"/>
<organism evidence="1 2">
    <name type="scientific">Hirundo rustica rustica</name>
    <dbReference type="NCBI Taxonomy" id="333673"/>
    <lineage>
        <taxon>Eukaryota</taxon>
        <taxon>Metazoa</taxon>
        <taxon>Chordata</taxon>
        <taxon>Craniata</taxon>
        <taxon>Vertebrata</taxon>
        <taxon>Euteleostomi</taxon>
        <taxon>Archelosauria</taxon>
        <taxon>Archosauria</taxon>
        <taxon>Dinosauria</taxon>
        <taxon>Saurischia</taxon>
        <taxon>Theropoda</taxon>
        <taxon>Coelurosauria</taxon>
        <taxon>Aves</taxon>
        <taxon>Neognathae</taxon>
        <taxon>Neoaves</taxon>
        <taxon>Telluraves</taxon>
        <taxon>Australaves</taxon>
        <taxon>Passeriformes</taxon>
        <taxon>Sylvioidea</taxon>
        <taxon>Hirundinidae</taxon>
        <taxon>Hirundo</taxon>
    </lineage>
</organism>
<name>A0A3M0K5Z3_HIRRU</name>
<sequence length="105" mass="11924">MGPDEIHPRILRELAIVVAKQLSMIFRKSRQSGKIMEQTFPEAMLRDVEDREGTQDSLHSLTKGKFCQVAFVSGVITAVDKGRDIICLDFYKAFDLYVPSYILSL</sequence>
<evidence type="ECO:0000313" key="2">
    <source>
        <dbReference type="Proteomes" id="UP000269221"/>
    </source>
</evidence>
<keyword evidence="2" id="KW-1185">Reference proteome</keyword>
<dbReference type="Proteomes" id="UP000269221">
    <property type="component" value="Unassembled WGS sequence"/>
</dbReference>
<evidence type="ECO:0000313" key="1">
    <source>
        <dbReference type="EMBL" id="RMC06724.1"/>
    </source>
</evidence>
<dbReference type="AlphaFoldDB" id="A0A3M0K5Z3"/>
<accession>A0A3M0K5Z3</accession>
<dbReference type="EMBL" id="QRBI01000120">
    <property type="protein sequence ID" value="RMC06724.1"/>
    <property type="molecule type" value="Genomic_DNA"/>
</dbReference>